<organism evidence="1 2">
    <name type="scientific">Neorhodopirellula lusitana</name>
    <dbReference type="NCBI Taxonomy" id="445327"/>
    <lineage>
        <taxon>Bacteria</taxon>
        <taxon>Pseudomonadati</taxon>
        <taxon>Planctomycetota</taxon>
        <taxon>Planctomycetia</taxon>
        <taxon>Pirellulales</taxon>
        <taxon>Pirellulaceae</taxon>
        <taxon>Neorhodopirellula</taxon>
    </lineage>
</organism>
<evidence type="ECO:0000313" key="2">
    <source>
        <dbReference type="Proteomes" id="UP001158067"/>
    </source>
</evidence>
<keyword evidence="2" id="KW-1185">Reference proteome</keyword>
<dbReference type="EMBL" id="FXUG01000003">
    <property type="protein sequence ID" value="SMP51399.1"/>
    <property type="molecule type" value="Genomic_DNA"/>
</dbReference>
<proteinExistence type="predicted"/>
<comment type="caution">
    <text evidence="1">The sequence shown here is derived from an EMBL/GenBank/DDBJ whole genome shotgun (WGS) entry which is preliminary data.</text>
</comment>
<protein>
    <submittedName>
        <fullName evidence="1">Uncharacterized protein</fullName>
    </submittedName>
</protein>
<accession>A0ABY1PXS0</accession>
<sequence length="46" mass="5189">MRTDRRLFSFRSVFLCADRISAWGAGRFAIKTAGPRKTAISSWLIA</sequence>
<dbReference type="Proteomes" id="UP001158067">
    <property type="component" value="Unassembled WGS sequence"/>
</dbReference>
<gene>
    <name evidence="1" type="ORF">SAMN06265222_103265</name>
</gene>
<reference evidence="1 2" key="1">
    <citation type="submission" date="2017-05" db="EMBL/GenBank/DDBJ databases">
        <authorList>
            <person name="Varghese N."/>
            <person name="Submissions S."/>
        </authorList>
    </citation>
    <scope>NUCLEOTIDE SEQUENCE [LARGE SCALE GENOMIC DNA]</scope>
    <source>
        <strain evidence="1 2">DSM 25457</strain>
    </source>
</reference>
<name>A0ABY1PXS0_9BACT</name>
<evidence type="ECO:0000313" key="1">
    <source>
        <dbReference type="EMBL" id="SMP51399.1"/>
    </source>
</evidence>